<proteinExistence type="predicted"/>
<dbReference type="HOGENOM" id="CLU_2159331_0_0_1"/>
<gene>
    <name evidence="1" type="ORF">PHLGIDRAFT_366123</name>
</gene>
<keyword evidence="2" id="KW-1185">Reference proteome</keyword>
<reference evidence="1 2" key="1">
    <citation type="journal article" date="2014" name="PLoS Genet.">
        <title>Analysis of the Phlebiopsis gigantea genome, transcriptome and secretome provides insight into its pioneer colonization strategies of wood.</title>
        <authorList>
            <person name="Hori C."/>
            <person name="Ishida T."/>
            <person name="Igarashi K."/>
            <person name="Samejima M."/>
            <person name="Suzuki H."/>
            <person name="Master E."/>
            <person name="Ferreira P."/>
            <person name="Ruiz-Duenas F.J."/>
            <person name="Held B."/>
            <person name="Canessa P."/>
            <person name="Larrondo L.F."/>
            <person name="Schmoll M."/>
            <person name="Druzhinina I.S."/>
            <person name="Kubicek C.P."/>
            <person name="Gaskell J.A."/>
            <person name="Kersten P."/>
            <person name="St John F."/>
            <person name="Glasner J."/>
            <person name="Sabat G."/>
            <person name="Splinter BonDurant S."/>
            <person name="Syed K."/>
            <person name="Yadav J."/>
            <person name="Mgbeahuruike A.C."/>
            <person name="Kovalchuk A."/>
            <person name="Asiegbu F.O."/>
            <person name="Lackner G."/>
            <person name="Hoffmeister D."/>
            <person name="Rencoret J."/>
            <person name="Gutierrez A."/>
            <person name="Sun H."/>
            <person name="Lindquist E."/>
            <person name="Barry K."/>
            <person name="Riley R."/>
            <person name="Grigoriev I.V."/>
            <person name="Henrissat B."/>
            <person name="Kues U."/>
            <person name="Berka R.M."/>
            <person name="Martinez A.T."/>
            <person name="Covert S.F."/>
            <person name="Blanchette R.A."/>
            <person name="Cullen D."/>
        </authorList>
    </citation>
    <scope>NUCLEOTIDE SEQUENCE [LARGE SCALE GENOMIC DNA]</scope>
    <source>
        <strain evidence="1 2">11061_1 CR5-6</strain>
    </source>
</reference>
<organism evidence="1 2">
    <name type="scientific">Phlebiopsis gigantea (strain 11061_1 CR5-6)</name>
    <name type="common">White-rot fungus</name>
    <name type="synonym">Peniophora gigantea</name>
    <dbReference type="NCBI Taxonomy" id="745531"/>
    <lineage>
        <taxon>Eukaryota</taxon>
        <taxon>Fungi</taxon>
        <taxon>Dikarya</taxon>
        <taxon>Basidiomycota</taxon>
        <taxon>Agaricomycotina</taxon>
        <taxon>Agaricomycetes</taxon>
        <taxon>Polyporales</taxon>
        <taxon>Phanerochaetaceae</taxon>
        <taxon>Phlebiopsis</taxon>
    </lineage>
</organism>
<protein>
    <submittedName>
        <fullName evidence="1">Uncharacterized protein</fullName>
    </submittedName>
</protein>
<accession>A0A0C3S9X4</accession>
<name>A0A0C3S9X4_PHLG1</name>
<evidence type="ECO:0000313" key="2">
    <source>
        <dbReference type="Proteomes" id="UP000053257"/>
    </source>
</evidence>
<dbReference type="Proteomes" id="UP000053257">
    <property type="component" value="Unassembled WGS sequence"/>
</dbReference>
<sequence length="111" mass="12709">MTYQTPGALKVESTIGRLDWSTSRRWGARRGLSRKPILRALPCRMSSADRTAGREERHWRRKCISGHRPTVLQTEKLLSYITALIDVITHRDSNEDTAAYYLPPRAEVRSG</sequence>
<dbReference type="AlphaFoldDB" id="A0A0C3S9X4"/>
<dbReference type="EMBL" id="KN840476">
    <property type="protein sequence ID" value="KIP08687.1"/>
    <property type="molecule type" value="Genomic_DNA"/>
</dbReference>
<evidence type="ECO:0000313" key="1">
    <source>
        <dbReference type="EMBL" id="KIP08687.1"/>
    </source>
</evidence>